<comment type="similarity">
    <text evidence="1">Belongs to the glycosyltransferase 90 family.</text>
</comment>
<keyword evidence="7" id="KW-1185">Reference proteome</keyword>
<dbReference type="InterPro" id="IPR006598">
    <property type="entry name" value="CAP10"/>
</dbReference>
<dbReference type="PANTHER" id="PTHR12203:SF35">
    <property type="entry name" value="PROTEIN O-GLUCOSYLTRANSFERASE 1"/>
    <property type="match status" value="1"/>
</dbReference>
<keyword evidence="4" id="KW-0812">Transmembrane</keyword>
<accession>A0AAD7IWH2</accession>
<keyword evidence="4" id="KW-0472">Membrane</keyword>
<dbReference type="SMART" id="SM00672">
    <property type="entry name" value="CAP10"/>
    <property type="match status" value="1"/>
</dbReference>
<dbReference type="InterPro" id="IPR051091">
    <property type="entry name" value="O-Glucosyltr/Glycosyltrsf_90"/>
</dbReference>
<feature type="domain" description="Glycosyl transferase CAP10" evidence="5">
    <location>
        <begin position="312"/>
        <end position="533"/>
    </location>
</feature>
<dbReference type="AlphaFoldDB" id="A0AAD7IWH2"/>
<feature type="region of interest" description="Disordered" evidence="3">
    <location>
        <begin position="18"/>
        <end position="37"/>
    </location>
</feature>
<evidence type="ECO:0000313" key="6">
    <source>
        <dbReference type="EMBL" id="KAJ7750737.1"/>
    </source>
</evidence>
<organism evidence="6 7">
    <name type="scientific">Mycena maculata</name>
    <dbReference type="NCBI Taxonomy" id="230809"/>
    <lineage>
        <taxon>Eukaryota</taxon>
        <taxon>Fungi</taxon>
        <taxon>Dikarya</taxon>
        <taxon>Basidiomycota</taxon>
        <taxon>Agaricomycotina</taxon>
        <taxon>Agaricomycetes</taxon>
        <taxon>Agaricomycetidae</taxon>
        <taxon>Agaricales</taxon>
        <taxon>Marasmiineae</taxon>
        <taxon>Mycenaceae</taxon>
        <taxon>Mycena</taxon>
    </lineage>
</organism>
<dbReference type="EMBL" id="JARJLG010000081">
    <property type="protein sequence ID" value="KAJ7750737.1"/>
    <property type="molecule type" value="Genomic_DNA"/>
</dbReference>
<evidence type="ECO:0000259" key="5">
    <source>
        <dbReference type="SMART" id="SM00672"/>
    </source>
</evidence>
<evidence type="ECO:0000313" key="7">
    <source>
        <dbReference type="Proteomes" id="UP001215280"/>
    </source>
</evidence>
<dbReference type="Pfam" id="PF05686">
    <property type="entry name" value="Glyco_transf_90"/>
    <property type="match status" value="1"/>
</dbReference>
<evidence type="ECO:0000256" key="4">
    <source>
        <dbReference type="SAM" id="Phobius"/>
    </source>
</evidence>
<proteinExistence type="inferred from homology"/>
<evidence type="ECO:0000256" key="3">
    <source>
        <dbReference type="SAM" id="MobiDB-lite"/>
    </source>
</evidence>
<keyword evidence="4" id="KW-1133">Transmembrane helix</keyword>
<dbReference type="GO" id="GO:0016740">
    <property type="term" value="F:transferase activity"/>
    <property type="evidence" value="ECO:0007669"/>
    <property type="project" value="UniProtKB-KW"/>
</dbReference>
<sequence>MSMSLLSYFMAPKSASYTRAHDSDSRGPPDGIDVRTPLLSSRFPQYEDDALAELKRKRAKHSWAWRHRRFLVTIFGMLALSGAIAILAKRRLAVGAAGGDPEPAVESEEPAPEAPHVSTARLQVENLFSQQSKTLSQARARYSLKTHRQPPRNFDHWFHFARENKCLIDEYDQIHRDFAPFYQLAKEDPVFFQKMIDRGSEMMLEDPKGMTTIKIQAGEVHMPEYQGTSYYYDWPRTLGRFAKYLPDMDFMLNGRDEPRVLFNHRELGSKDAAQEIKDTPPFEIAPHPTGDFFKNRPGCTIAKQSSGFAESANDDVSFLISSSSTDFTTDLYPLLSMTKISPCFSDILFPGQYFYEESGWSGKFAYPDNVPWEEKKSQLYWRGMSNGGHIIGDNYRHFARFKLIDLARDRSDVLDVKMTQFAETHCTSEEECARDAIIEEYGIHGPGDAREAAFNYKYLLDVDGNTFSGRFLGLLRTGSLVFKSTVFNEYFNDWLKPYEHYIPVLPDLSDLLERIAWAEAHPEEARLIQENGK</sequence>
<evidence type="ECO:0000256" key="1">
    <source>
        <dbReference type="ARBA" id="ARBA00010118"/>
    </source>
</evidence>
<gene>
    <name evidence="6" type="ORF">DFH07DRAFT_827480</name>
</gene>
<name>A0AAD7IWH2_9AGAR</name>
<keyword evidence="2 6" id="KW-0808">Transferase</keyword>
<dbReference type="Proteomes" id="UP001215280">
    <property type="component" value="Unassembled WGS sequence"/>
</dbReference>
<comment type="caution">
    <text evidence="6">The sequence shown here is derived from an EMBL/GenBank/DDBJ whole genome shotgun (WGS) entry which is preliminary data.</text>
</comment>
<dbReference type="PANTHER" id="PTHR12203">
    <property type="entry name" value="KDEL LYS-ASP-GLU-LEU CONTAINING - RELATED"/>
    <property type="match status" value="1"/>
</dbReference>
<evidence type="ECO:0000256" key="2">
    <source>
        <dbReference type="ARBA" id="ARBA00022679"/>
    </source>
</evidence>
<reference evidence="6" key="1">
    <citation type="submission" date="2023-03" db="EMBL/GenBank/DDBJ databases">
        <title>Massive genome expansion in bonnet fungi (Mycena s.s.) driven by repeated elements and novel gene families across ecological guilds.</title>
        <authorList>
            <consortium name="Lawrence Berkeley National Laboratory"/>
            <person name="Harder C.B."/>
            <person name="Miyauchi S."/>
            <person name="Viragh M."/>
            <person name="Kuo A."/>
            <person name="Thoen E."/>
            <person name="Andreopoulos B."/>
            <person name="Lu D."/>
            <person name="Skrede I."/>
            <person name="Drula E."/>
            <person name="Henrissat B."/>
            <person name="Morin E."/>
            <person name="Kohler A."/>
            <person name="Barry K."/>
            <person name="LaButti K."/>
            <person name="Morin E."/>
            <person name="Salamov A."/>
            <person name="Lipzen A."/>
            <person name="Mereny Z."/>
            <person name="Hegedus B."/>
            <person name="Baldrian P."/>
            <person name="Stursova M."/>
            <person name="Weitz H."/>
            <person name="Taylor A."/>
            <person name="Grigoriev I.V."/>
            <person name="Nagy L.G."/>
            <person name="Martin F."/>
            <person name="Kauserud H."/>
        </authorList>
    </citation>
    <scope>NUCLEOTIDE SEQUENCE</scope>
    <source>
        <strain evidence="6">CBHHK188m</strain>
    </source>
</reference>
<protein>
    <submittedName>
        <fullName evidence="6">Glycosyl transferase family 90-domain-containing protein</fullName>
    </submittedName>
</protein>
<feature type="transmembrane region" description="Helical" evidence="4">
    <location>
        <begin position="70"/>
        <end position="88"/>
    </location>
</feature>